<name>A0A2J6QW34_HYAVF</name>
<feature type="transmembrane region" description="Helical" evidence="1">
    <location>
        <begin position="21"/>
        <end position="40"/>
    </location>
</feature>
<feature type="transmembrane region" description="Helical" evidence="1">
    <location>
        <begin position="409"/>
        <end position="431"/>
    </location>
</feature>
<dbReference type="OrthoDB" id="10628002at2759"/>
<keyword evidence="1" id="KW-0812">Transmembrane</keyword>
<protein>
    <submittedName>
        <fullName evidence="2">Uncharacterized protein</fullName>
    </submittedName>
</protein>
<gene>
    <name evidence="2" type="ORF">L207DRAFT_573616</name>
</gene>
<dbReference type="PANTHER" id="PTHR35395">
    <property type="entry name" value="DUF6536 DOMAIN-CONTAINING PROTEIN"/>
    <property type="match status" value="1"/>
</dbReference>
<dbReference type="PANTHER" id="PTHR35395:SF1">
    <property type="entry name" value="DUF6536 DOMAIN-CONTAINING PROTEIN"/>
    <property type="match status" value="1"/>
</dbReference>
<keyword evidence="1" id="KW-0472">Membrane</keyword>
<accession>A0A2J6QW34</accession>
<evidence type="ECO:0000313" key="3">
    <source>
        <dbReference type="Proteomes" id="UP000235786"/>
    </source>
</evidence>
<feature type="transmembrane region" description="Helical" evidence="1">
    <location>
        <begin position="293"/>
        <end position="313"/>
    </location>
</feature>
<dbReference type="AlphaFoldDB" id="A0A2J6QW34"/>
<feature type="transmembrane region" description="Helical" evidence="1">
    <location>
        <begin position="354"/>
        <end position="375"/>
    </location>
</feature>
<keyword evidence="3" id="KW-1185">Reference proteome</keyword>
<feature type="transmembrane region" description="Helical" evidence="1">
    <location>
        <begin position="467"/>
        <end position="489"/>
    </location>
</feature>
<feature type="transmembrane region" description="Helical" evidence="1">
    <location>
        <begin position="235"/>
        <end position="256"/>
    </location>
</feature>
<dbReference type="EMBL" id="KZ613967">
    <property type="protein sequence ID" value="PMD30486.1"/>
    <property type="molecule type" value="Genomic_DNA"/>
</dbReference>
<proteinExistence type="predicted"/>
<evidence type="ECO:0000313" key="2">
    <source>
        <dbReference type="EMBL" id="PMD30486.1"/>
    </source>
</evidence>
<keyword evidence="1" id="KW-1133">Transmembrane helix</keyword>
<evidence type="ECO:0000256" key="1">
    <source>
        <dbReference type="SAM" id="Phobius"/>
    </source>
</evidence>
<reference evidence="2 3" key="1">
    <citation type="submission" date="2016-04" db="EMBL/GenBank/DDBJ databases">
        <title>A degradative enzymes factory behind the ericoid mycorrhizal symbiosis.</title>
        <authorList>
            <consortium name="DOE Joint Genome Institute"/>
            <person name="Martino E."/>
            <person name="Morin E."/>
            <person name="Grelet G."/>
            <person name="Kuo A."/>
            <person name="Kohler A."/>
            <person name="Daghino S."/>
            <person name="Barry K."/>
            <person name="Choi C."/>
            <person name="Cichocki N."/>
            <person name="Clum A."/>
            <person name="Copeland A."/>
            <person name="Hainaut M."/>
            <person name="Haridas S."/>
            <person name="Labutti K."/>
            <person name="Lindquist E."/>
            <person name="Lipzen A."/>
            <person name="Khouja H.-R."/>
            <person name="Murat C."/>
            <person name="Ohm R."/>
            <person name="Olson A."/>
            <person name="Spatafora J."/>
            <person name="Veneault-Fourrey C."/>
            <person name="Henrissat B."/>
            <person name="Grigoriev I."/>
            <person name="Martin F."/>
            <person name="Perotto S."/>
        </authorList>
    </citation>
    <scope>NUCLEOTIDE SEQUENCE [LARGE SCALE GENOMIC DNA]</scope>
    <source>
        <strain evidence="2 3">F</strain>
    </source>
</reference>
<organism evidence="2 3">
    <name type="scientific">Hyaloscypha variabilis (strain UAMH 11265 / GT02V1 / F)</name>
    <name type="common">Meliniomyces variabilis</name>
    <dbReference type="NCBI Taxonomy" id="1149755"/>
    <lineage>
        <taxon>Eukaryota</taxon>
        <taxon>Fungi</taxon>
        <taxon>Dikarya</taxon>
        <taxon>Ascomycota</taxon>
        <taxon>Pezizomycotina</taxon>
        <taxon>Leotiomycetes</taxon>
        <taxon>Helotiales</taxon>
        <taxon>Hyaloscyphaceae</taxon>
        <taxon>Hyaloscypha</taxon>
        <taxon>Hyaloscypha variabilis</taxon>
    </lineage>
</organism>
<sequence length="496" mass="53612">MRTLRLVRESQPGGGGGSGSAILFFFVASLLPICVLYNAAIYQISGANAFYAAAVGEDFFSAGSATPPAAPSAVGANFSGFDAAYGDMLANGSSWARMDNLECIKTYSAVFLRDYRNVILVASNSSSPAALYQAFYVDWRSFLNWTPEPGVSNAVYTWMCPPNAYIGGTQNCTNSVCYSTPPQTCTLSELESNATTWTVPLSDTTTIYDPDILPSPIEYCLAEPSASQCSVGLNWYFLLVVAVCNAVKLICQLLSLRILRKTGRMLTVEDQRRRHPQRRPTQWNQAYNLNGSFFLLLIVLIFAVIALSLALAAEKHAGLSIDITSLWHFGFGTVSLDSTLSGLGLSLEHTARSGAILGVSLLTSAPQFIITLLFFNFTYALTVMEAYSKCAKPNPTAAHLAKPARELPLYYAIIVGAILFAVHWMASQAFFPIVVQTSTSESDYLSLGIIASLSDGGLYVTAGFSPIAIIFTLVCLIVAFFLLLGMGSLRKYGGRY</sequence>
<dbReference type="Proteomes" id="UP000235786">
    <property type="component" value="Unassembled WGS sequence"/>
</dbReference>